<dbReference type="Proteomes" id="UP001600165">
    <property type="component" value="Unassembled WGS sequence"/>
</dbReference>
<comment type="caution">
    <text evidence="2">The sequence shown here is derived from an EMBL/GenBank/DDBJ whole genome shotgun (WGS) entry which is preliminary data.</text>
</comment>
<dbReference type="EMBL" id="JBHZOL010000100">
    <property type="protein sequence ID" value="MFE4108133.1"/>
    <property type="molecule type" value="Genomic_DNA"/>
</dbReference>
<reference evidence="2 3" key="1">
    <citation type="submission" date="2024-10" db="EMBL/GenBank/DDBJ databases">
        <authorList>
            <person name="Ratan Roy A."/>
            <person name="Morales Sandoval P.H."/>
            <person name="De Los Santos Villalobos S."/>
            <person name="Chakraborty S."/>
            <person name="Mukherjee J."/>
        </authorList>
    </citation>
    <scope>NUCLEOTIDE SEQUENCE [LARGE SCALE GENOMIC DNA]</scope>
    <source>
        <strain evidence="2 3">S1</strain>
    </source>
</reference>
<name>A0ABW6IIT4_9CYAN</name>
<protein>
    <submittedName>
        <fullName evidence="2">GNAT family N-acetyltransferase</fullName>
    </submittedName>
</protein>
<dbReference type="PANTHER" id="PTHR13355:SF11">
    <property type="entry name" value="GLUCOSAMINE 6-PHOSPHATE N-ACETYLTRANSFERASE"/>
    <property type="match status" value="1"/>
</dbReference>
<dbReference type="SUPFAM" id="SSF55729">
    <property type="entry name" value="Acyl-CoA N-acyltransferases (Nat)"/>
    <property type="match status" value="1"/>
</dbReference>
<dbReference type="Pfam" id="PF13673">
    <property type="entry name" value="Acetyltransf_10"/>
    <property type="match status" value="1"/>
</dbReference>
<evidence type="ECO:0000259" key="1">
    <source>
        <dbReference type="PROSITE" id="PS51186"/>
    </source>
</evidence>
<organism evidence="2 3">
    <name type="scientific">Almyronema epifaneia S1</name>
    <dbReference type="NCBI Taxonomy" id="2991925"/>
    <lineage>
        <taxon>Bacteria</taxon>
        <taxon>Bacillati</taxon>
        <taxon>Cyanobacteriota</taxon>
        <taxon>Cyanophyceae</taxon>
        <taxon>Nodosilineales</taxon>
        <taxon>Nodosilineaceae</taxon>
        <taxon>Almyronema</taxon>
        <taxon>Almyronema epifaneia</taxon>
    </lineage>
</organism>
<dbReference type="RefSeq" id="WP_377967550.1">
    <property type="nucleotide sequence ID" value="NZ_JBHZOL010000100.1"/>
</dbReference>
<dbReference type="PROSITE" id="PS51186">
    <property type="entry name" value="GNAT"/>
    <property type="match status" value="1"/>
</dbReference>
<accession>A0ABW6IIT4</accession>
<dbReference type="InterPro" id="IPR016181">
    <property type="entry name" value="Acyl_CoA_acyltransferase"/>
</dbReference>
<sequence length="140" mass="15978">MIRVDIVDYETYKQILHHIRQKVFVEEQKIPLALEIDTLDPLSVHVLACWNGVKAGTGRLTPQGRIGRVAVYEALRRRGIGQQIVLCLIGVARQRGHEAVTISAQCHALPFYRKLGFVEQGDRYLEGGIDHIKMVKYLRF</sequence>
<keyword evidence="3" id="KW-1185">Reference proteome</keyword>
<dbReference type="Gene3D" id="3.40.630.30">
    <property type="match status" value="1"/>
</dbReference>
<evidence type="ECO:0000313" key="3">
    <source>
        <dbReference type="Proteomes" id="UP001600165"/>
    </source>
</evidence>
<dbReference type="PANTHER" id="PTHR13355">
    <property type="entry name" value="GLUCOSAMINE 6-PHOSPHATE N-ACETYLTRANSFERASE"/>
    <property type="match status" value="1"/>
</dbReference>
<dbReference type="CDD" id="cd04301">
    <property type="entry name" value="NAT_SF"/>
    <property type="match status" value="1"/>
</dbReference>
<proteinExistence type="predicted"/>
<feature type="domain" description="N-acetyltransferase" evidence="1">
    <location>
        <begin position="4"/>
        <end position="139"/>
    </location>
</feature>
<gene>
    <name evidence="2" type="ORF">ACFVKH_17760</name>
</gene>
<dbReference type="InterPro" id="IPR039143">
    <property type="entry name" value="GNPNAT1-like"/>
</dbReference>
<dbReference type="InterPro" id="IPR000182">
    <property type="entry name" value="GNAT_dom"/>
</dbReference>
<evidence type="ECO:0000313" key="2">
    <source>
        <dbReference type="EMBL" id="MFE4108133.1"/>
    </source>
</evidence>